<dbReference type="InterPro" id="IPR016055">
    <property type="entry name" value="A-D-PHexomutase_a/b/a-I/II/III"/>
</dbReference>
<keyword evidence="3" id="KW-0597">Phosphoprotein</keyword>
<keyword evidence="5" id="KW-0460">Magnesium</keyword>
<feature type="domain" description="Alpha-D-phosphohexomutase alpha/beta/alpha" evidence="9">
    <location>
        <begin position="145"/>
        <end position="212"/>
    </location>
</feature>
<proteinExistence type="inferred from homology"/>
<evidence type="ECO:0000259" key="9">
    <source>
        <dbReference type="Pfam" id="PF02879"/>
    </source>
</evidence>
<dbReference type="Pfam" id="PF02878">
    <property type="entry name" value="PGM_PMM_I"/>
    <property type="match status" value="1"/>
</dbReference>
<dbReference type="GO" id="GO:0016868">
    <property type="term" value="F:intramolecular phosphotransferase activity"/>
    <property type="evidence" value="ECO:0007669"/>
    <property type="project" value="InterPro"/>
</dbReference>
<dbReference type="SUPFAM" id="SSF53738">
    <property type="entry name" value="Phosphoglucomutase, first 3 domains"/>
    <property type="match status" value="2"/>
</dbReference>
<comment type="cofactor">
    <cofactor evidence="1">
        <name>Mg(2+)</name>
        <dbReference type="ChEBI" id="CHEBI:18420"/>
    </cofactor>
</comment>
<accession>A0A7C3WKP5</accession>
<evidence type="ECO:0000256" key="7">
    <source>
        <dbReference type="SAM" id="MobiDB-lite"/>
    </source>
</evidence>
<reference evidence="10" key="1">
    <citation type="journal article" date="2020" name="mSystems">
        <title>Genome- and Community-Level Interaction Insights into Carbon Utilization and Element Cycling Functions of Hydrothermarchaeota in Hydrothermal Sediment.</title>
        <authorList>
            <person name="Zhou Z."/>
            <person name="Liu Y."/>
            <person name="Xu W."/>
            <person name="Pan J."/>
            <person name="Luo Z.H."/>
            <person name="Li M."/>
        </authorList>
    </citation>
    <scope>NUCLEOTIDE SEQUENCE [LARGE SCALE GENOMIC DNA]</scope>
    <source>
        <strain evidence="10">SpSt-8</strain>
    </source>
</reference>
<evidence type="ECO:0008006" key="11">
    <source>
        <dbReference type="Google" id="ProtNLM"/>
    </source>
</evidence>
<evidence type="ECO:0000256" key="6">
    <source>
        <dbReference type="ARBA" id="ARBA00023235"/>
    </source>
</evidence>
<dbReference type="PANTHER" id="PTHR43771:SF1">
    <property type="entry name" value="PHOSPHOMANNOMUTASE"/>
    <property type="match status" value="1"/>
</dbReference>
<evidence type="ECO:0000259" key="8">
    <source>
        <dbReference type="Pfam" id="PF02878"/>
    </source>
</evidence>
<organism evidence="10">
    <name type="scientific">Thermofilum pendens</name>
    <dbReference type="NCBI Taxonomy" id="2269"/>
    <lineage>
        <taxon>Archaea</taxon>
        <taxon>Thermoproteota</taxon>
        <taxon>Thermoprotei</taxon>
        <taxon>Thermofilales</taxon>
        <taxon>Thermofilaceae</taxon>
        <taxon>Thermofilum</taxon>
    </lineage>
</organism>
<evidence type="ECO:0000256" key="4">
    <source>
        <dbReference type="ARBA" id="ARBA00022723"/>
    </source>
</evidence>
<evidence type="ECO:0000256" key="3">
    <source>
        <dbReference type="ARBA" id="ARBA00022553"/>
    </source>
</evidence>
<evidence type="ECO:0000256" key="5">
    <source>
        <dbReference type="ARBA" id="ARBA00022842"/>
    </source>
</evidence>
<keyword evidence="4" id="KW-0479">Metal-binding</keyword>
<dbReference type="PANTHER" id="PTHR43771">
    <property type="entry name" value="PHOSPHOMANNOMUTASE"/>
    <property type="match status" value="1"/>
</dbReference>
<comment type="caution">
    <text evidence="10">The sequence shown here is derived from an EMBL/GenBank/DDBJ whole genome shotgun (WGS) entry which is preliminary data.</text>
</comment>
<evidence type="ECO:0000256" key="2">
    <source>
        <dbReference type="ARBA" id="ARBA00010231"/>
    </source>
</evidence>
<dbReference type="Gene3D" id="3.40.120.10">
    <property type="entry name" value="Alpha-D-Glucose-1,6-Bisphosphate, subunit A, domain 3"/>
    <property type="match status" value="2"/>
</dbReference>
<dbReference type="EMBL" id="DTIB01000104">
    <property type="protein sequence ID" value="HGB25598.1"/>
    <property type="molecule type" value="Genomic_DNA"/>
</dbReference>
<feature type="region of interest" description="Disordered" evidence="7">
    <location>
        <begin position="202"/>
        <end position="238"/>
    </location>
</feature>
<name>A0A7C3WKP5_THEPE</name>
<dbReference type="GO" id="GO:0005975">
    <property type="term" value="P:carbohydrate metabolic process"/>
    <property type="evidence" value="ECO:0007669"/>
    <property type="project" value="InterPro"/>
</dbReference>
<protein>
    <recommendedName>
        <fullName evidence="11">Alpha-D-phosphohexomutase alpha/beta/alpha domain-containing protein</fullName>
    </recommendedName>
</protein>
<dbReference type="InterPro" id="IPR005845">
    <property type="entry name" value="A-D-PHexomutase_a/b/a-II"/>
</dbReference>
<feature type="compositionally biased region" description="Basic residues" evidence="7">
    <location>
        <begin position="225"/>
        <end position="238"/>
    </location>
</feature>
<dbReference type="AlphaFoldDB" id="A0A7C3WKP5"/>
<sequence>MSLPRHIFRAYDIRGIYGKDLTPEVFLRVGAALAKWSDRFCVCSDTRLSSPPLRLALSAGLLGAGASVMDAGEGPIGLAIYLSKHLKYSAGYITASHLPYEWNGLKLYYPGGEPISLDKLNELWRQASGELSWGLSREVRYERVSYLESYAEFLRGLPKESGELRVVVDCGNGATSLIVPKLLRELGYQVVAVNCDVDPMFSVRGSEPTPEATSLPRGPRSEARRRPRSGLRRGWRRG</sequence>
<dbReference type="Pfam" id="PF02879">
    <property type="entry name" value="PGM_PMM_II"/>
    <property type="match status" value="1"/>
</dbReference>
<gene>
    <name evidence="10" type="ORF">ENV88_06200</name>
</gene>
<keyword evidence="6" id="KW-0413">Isomerase</keyword>
<dbReference type="InterPro" id="IPR005844">
    <property type="entry name" value="A-D-PHexomutase_a/b/a-I"/>
</dbReference>
<dbReference type="GO" id="GO:0046872">
    <property type="term" value="F:metal ion binding"/>
    <property type="evidence" value="ECO:0007669"/>
    <property type="project" value="UniProtKB-KW"/>
</dbReference>
<feature type="domain" description="Alpha-D-phosphohexomutase alpha/beta/alpha" evidence="8">
    <location>
        <begin position="6"/>
        <end position="127"/>
    </location>
</feature>
<comment type="similarity">
    <text evidence="2">Belongs to the phosphohexose mutase family.</text>
</comment>
<evidence type="ECO:0000256" key="1">
    <source>
        <dbReference type="ARBA" id="ARBA00001946"/>
    </source>
</evidence>
<evidence type="ECO:0000313" key="10">
    <source>
        <dbReference type="EMBL" id="HGB25598.1"/>
    </source>
</evidence>